<feature type="transmembrane region" description="Helical" evidence="2">
    <location>
        <begin position="275"/>
        <end position="298"/>
    </location>
</feature>
<feature type="compositionally biased region" description="Polar residues" evidence="1">
    <location>
        <begin position="579"/>
        <end position="605"/>
    </location>
</feature>
<feature type="compositionally biased region" description="Low complexity" evidence="1">
    <location>
        <begin position="402"/>
        <end position="412"/>
    </location>
</feature>
<proteinExistence type="predicted"/>
<feature type="compositionally biased region" description="Low complexity" evidence="1">
    <location>
        <begin position="557"/>
        <end position="571"/>
    </location>
</feature>
<dbReference type="OrthoDB" id="2448307at2759"/>
<protein>
    <submittedName>
        <fullName evidence="3">Uncharacterized protein</fullName>
    </submittedName>
</protein>
<sequence length="605" mass="66155">MRLTSANPIMTNGQWSKPALFFLAIIILQAVSTIAIESYFLAVLSKDSYLIVRNRHVFYQIYGVGFLIGQLFSLLMGINALRTRNIALITSTVVFDLALLIYAITQAAQTAKILPVAAQVVLVLVVAGCMSGKGWLVYRSLRSEFGWRIYRALGANVALRRIFAFQQALLSVLFLDGFFFFTLWLQLVAVVVQQKGSNGGEIVQMVFLLLISGVLVGLTAFSVTNEMVWVMWGCIVGYGLAPIYFIYKLVAVNQKPNPIRPDWQIAYDVYKSSHVYLSIFLVILLVFDIGTGILCFFVQKNFGHGLRERFKELQVVSRGEVDLEGVVNEKGTVGPTEKTFQPNYSALYATMLSGHSSIHSTSTINSIPGIQPKYGVEEAAKNNMSSKKNNNRNSGGRPKYCSDNSNTLGSSRSSSLMYRKFSMKFGSANSSKVEGEGDCNNSSKGNGGDAEKTGKKVTNTSIATFFTSSELETINGRPEMFATMSPQPSSSSSGGSSSSNNNNDKTISQHIQHPHQTMTPHGPTINSSRNGELNARSPQPYHRQRNNSNSTRPLPPHSHSSATSSPPSLRPIGIEGSRNHSTTAAGTQPSSATVFSQNTIQQLFP</sequence>
<feature type="transmembrane region" description="Helical" evidence="2">
    <location>
        <begin position="168"/>
        <end position="190"/>
    </location>
</feature>
<dbReference type="Proteomes" id="UP001150538">
    <property type="component" value="Unassembled WGS sequence"/>
</dbReference>
<organism evidence="3 4">
    <name type="scientific">Mycoemilia scoparia</name>
    <dbReference type="NCBI Taxonomy" id="417184"/>
    <lineage>
        <taxon>Eukaryota</taxon>
        <taxon>Fungi</taxon>
        <taxon>Fungi incertae sedis</taxon>
        <taxon>Zoopagomycota</taxon>
        <taxon>Kickxellomycotina</taxon>
        <taxon>Kickxellomycetes</taxon>
        <taxon>Kickxellales</taxon>
        <taxon>Kickxellaceae</taxon>
        <taxon>Mycoemilia</taxon>
    </lineage>
</organism>
<feature type="region of interest" description="Disordered" evidence="1">
    <location>
        <begin position="428"/>
        <end position="455"/>
    </location>
</feature>
<feature type="region of interest" description="Disordered" evidence="1">
    <location>
        <begin position="480"/>
        <end position="605"/>
    </location>
</feature>
<keyword evidence="2" id="KW-1133">Transmembrane helix</keyword>
<dbReference type="GO" id="GO:0005794">
    <property type="term" value="C:Golgi apparatus"/>
    <property type="evidence" value="ECO:0007669"/>
    <property type="project" value="TreeGrafter"/>
</dbReference>
<dbReference type="AlphaFoldDB" id="A0A9W7ZQ68"/>
<keyword evidence="2" id="KW-0812">Transmembrane</keyword>
<feature type="compositionally biased region" description="Low complexity" evidence="1">
    <location>
        <begin position="489"/>
        <end position="503"/>
    </location>
</feature>
<keyword evidence="4" id="KW-1185">Reference proteome</keyword>
<name>A0A9W7ZQ68_9FUNG</name>
<dbReference type="EMBL" id="JANBPU010000207">
    <property type="protein sequence ID" value="KAJ1914283.1"/>
    <property type="molecule type" value="Genomic_DNA"/>
</dbReference>
<feature type="transmembrane region" description="Helical" evidence="2">
    <location>
        <begin position="228"/>
        <end position="247"/>
    </location>
</feature>
<feature type="transmembrane region" description="Helical" evidence="2">
    <location>
        <begin position="202"/>
        <end position="221"/>
    </location>
</feature>
<feature type="transmembrane region" description="Helical" evidence="2">
    <location>
        <begin position="85"/>
        <end position="104"/>
    </location>
</feature>
<gene>
    <name evidence="3" type="ORF">H4219_004867</name>
</gene>
<evidence type="ECO:0000256" key="1">
    <source>
        <dbReference type="SAM" id="MobiDB-lite"/>
    </source>
</evidence>
<feature type="compositionally biased region" description="Polar residues" evidence="1">
    <location>
        <begin position="504"/>
        <end position="531"/>
    </location>
</feature>
<comment type="caution">
    <text evidence="3">The sequence shown here is derived from an EMBL/GenBank/DDBJ whole genome shotgun (WGS) entry which is preliminary data.</text>
</comment>
<feature type="transmembrane region" description="Helical" evidence="2">
    <location>
        <begin position="57"/>
        <end position="78"/>
    </location>
</feature>
<keyword evidence="2" id="KW-0472">Membrane</keyword>
<evidence type="ECO:0000313" key="3">
    <source>
        <dbReference type="EMBL" id="KAJ1914283.1"/>
    </source>
</evidence>
<dbReference type="InterPro" id="IPR040410">
    <property type="entry name" value="UPF0658_Golgi"/>
</dbReference>
<feature type="transmembrane region" description="Helical" evidence="2">
    <location>
        <begin position="20"/>
        <end position="45"/>
    </location>
</feature>
<accession>A0A9W7ZQ68</accession>
<feature type="compositionally biased region" description="Low complexity" evidence="1">
    <location>
        <begin position="382"/>
        <end position="394"/>
    </location>
</feature>
<reference evidence="3" key="1">
    <citation type="submission" date="2022-07" db="EMBL/GenBank/DDBJ databases">
        <title>Phylogenomic reconstructions and comparative analyses of Kickxellomycotina fungi.</title>
        <authorList>
            <person name="Reynolds N.K."/>
            <person name="Stajich J.E."/>
            <person name="Barry K."/>
            <person name="Grigoriev I.V."/>
            <person name="Crous P."/>
            <person name="Smith M.E."/>
        </authorList>
    </citation>
    <scope>NUCLEOTIDE SEQUENCE</scope>
    <source>
        <strain evidence="3">NBRC 100468</strain>
    </source>
</reference>
<evidence type="ECO:0000313" key="4">
    <source>
        <dbReference type="Proteomes" id="UP001150538"/>
    </source>
</evidence>
<evidence type="ECO:0000256" key="2">
    <source>
        <dbReference type="SAM" id="Phobius"/>
    </source>
</evidence>
<feature type="region of interest" description="Disordered" evidence="1">
    <location>
        <begin position="382"/>
        <end position="412"/>
    </location>
</feature>
<dbReference type="PANTHER" id="PTHR34391:SF2">
    <property type="entry name" value="TRP C-TERMINAL DOMAIN-CONTAINING PROTEIN"/>
    <property type="match status" value="1"/>
</dbReference>
<feature type="transmembrane region" description="Helical" evidence="2">
    <location>
        <begin position="116"/>
        <end position="138"/>
    </location>
</feature>
<dbReference type="PANTHER" id="PTHR34391">
    <property type="entry name" value="UPF0658 GOLGI APPARATUS MEMBRANE PROTEIN C1952.10C-RELATED"/>
    <property type="match status" value="1"/>
</dbReference>